<evidence type="ECO:0000259" key="7">
    <source>
        <dbReference type="Pfam" id="PF08334"/>
    </source>
</evidence>
<dbReference type="SUPFAM" id="SSF54523">
    <property type="entry name" value="Pili subunits"/>
    <property type="match status" value="1"/>
</dbReference>
<dbReference type="Pfam" id="PF07963">
    <property type="entry name" value="N_methyl"/>
    <property type="match status" value="1"/>
</dbReference>
<evidence type="ECO:0000256" key="6">
    <source>
        <dbReference type="SAM" id="Phobius"/>
    </source>
</evidence>
<sequence>MLRVKKTHKGFTLIELLVVIAVIGLMSSVIMVSLNSARLKARNAKRIADLLQIRTALELYNLDLGSYPTTNGWRSQCAGWGSYDQAQVAPGLVPNYIASMPADPSTGCYIYNSDGISYKFLERGIPDMTLTDVNGQFSAYKDLARNDLASTPPCNVPDSNISLSIWNTQTSMCW</sequence>
<dbReference type="PANTHER" id="PTHR30093">
    <property type="entry name" value="GENERAL SECRETION PATHWAY PROTEIN G"/>
    <property type="match status" value="1"/>
</dbReference>
<evidence type="ECO:0000313" key="8">
    <source>
        <dbReference type="EMBL" id="OGE79279.1"/>
    </source>
</evidence>
<comment type="subcellular location">
    <subcellularLocation>
        <location evidence="1">Membrane</location>
        <topology evidence="1">Single-pass membrane protein</topology>
    </subcellularLocation>
</comment>
<keyword evidence="4 6" id="KW-1133">Transmembrane helix</keyword>
<comment type="caution">
    <text evidence="8">The sequence shown here is derived from an EMBL/GenBank/DDBJ whole genome shotgun (WGS) entry which is preliminary data.</text>
</comment>
<dbReference type="InterPro" id="IPR000983">
    <property type="entry name" value="Bac_GSPG_pilin"/>
</dbReference>
<evidence type="ECO:0000256" key="3">
    <source>
        <dbReference type="ARBA" id="ARBA00022692"/>
    </source>
</evidence>
<dbReference type="Gene3D" id="3.30.700.10">
    <property type="entry name" value="Glycoprotein, Type 4 Pilin"/>
    <property type="match status" value="1"/>
</dbReference>
<evidence type="ECO:0000256" key="2">
    <source>
        <dbReference type="ARBA" id="ARBA00022481"/>
    </source>
</evidence>
<dbReference type="GO" id="GO:0016020">
    <property type="term" value="C:membrane"/>
    <property type="evidence" value="ECO:0007669"/>
    <property type="project" value="UniProtKB-SubCell"/>
</dbReference>
<dbReference type="InterPro" id="IPR045584">
    <property type="entry name" value="Pilin-like"/>
</dbReference>
<keyword evidence="2" id="KW-0488">Methylation</keyword>
<accession>A0A1F5NNM4</accession>
<feature type="domain" description="Type II secretion system protein GspG C-terminal" evidence="7">
    <location>
        <begin position="40"/>
        <end position="116"/>
    </location>
</feature>
<organism evidence="8 9">
    <name type="scientific">Candidatus Doudnabacteria bacterium RIFCSPHIGHO2_01_FULL_46_14</name>
    <dbReference type="NCBI Taxonomy" id="1817824"/>
    <lineage>
        <taxon>Bacteria</taxon>
        <taxon>Candidatus Doudnaibacteriota</taxon>
    </lineage>
</organism>
<dbReference type="NCBIfam" id="TIGR02532">
    <property type="entry name" value="IV_pilin_GFxxxE"/>
    <property type="match status" value="1"/>
</dbReference>
<dbReference type="PRINTS" id="PR00813">
    <property type="entry name" value="BCTERIALGSPG"/>
</dbReference>
<name>A0A1F5NNM4_9BACT</name>
<keyword evidence="5 6" id="KW-0472">Membrane</keyword>
<protein>
    <recommendedName>
        <fullName evidence="7">Type II secretion system protein GspG C-terminal domain-containing protein</fullName>
    </recommendedName>
</protein>
<dbReference type="GO" id="GO:0015627">
    <property type="term" value="C:type II protein secretion system complex"/>
    <property type="evidence" value="ECO:0007669"/>
    <property type="project" value="InterPro"/>
</dbReference>
<dbReference type="AlphaFoldDB" id="A0A1F5NNM4"/>
<dbReference type="Proteomes" id="UP000176864">
    <property type="component" value="Unassembled WGS sequence"/>
</dbReference>
<gene>
    <name evidence="8" type="ORF">A2751_04790</name>
</gene>
<dbReference type="InterPro" id="IPR013545">
    <property type="entry name" value="T2SS_protein-GspG_C"/>
</dbReference>
<evidence type="ECO:0000256" key="1">
    <source>
        <dbReference type="ARBA" id="ARBA00004167"/>
    </source>
</evidence>
<reference evidence="8 9" key="1">
    <citation type="journal article" date="2016" name="Nat. Commun.">
        <title>Thousands of microbial genomes shed light on interconnected biogeochemical processes in an aquifer system.</title>
        <authorList>
            <person name="Anantharaman K."/>
            <person name="Brown C.T."/>
            <person name="Hug L.A."/>
            <person name="Sharon I."/>
            <person name="Castelle C.J."/>
            <person name="Probst A.J."/>
            <person name="Thomas B.C."/>
            <person name="Singh A."/>
            <person name="Wilkins M.J."/>
            <person name="Karaoz U."/>
            <person name="Brodie E.L."/>
            <person name="Williams K.H."/>
            <person name="Hubbard S.S."/>
            <person name="Banfield J.F."/>
        </authorList>
    </citation>
    <scope>NUCLEOTIDE SEQUENCE [LARGE SCALE GENOMIC DNA]</scope>
</reference>
<dbReference type="InterPro" id="IPR012902">
    <property type="entry name" value="N_methyl_site"/>
</dbReference>
<dbReference type="PANTHER" id="PTHR30093:SF44">
    <property type="entry name" value="TYPE II SECRETION SYSTEM CORE PROTEIN G"/>
    <property type="match status" value="1"/>
</dbReference>
<dbReference type="GO" id="GO:0015628">
    <property type="term" value="P:protein secretion by the type II secretion system"/>
    <property type="evidence" value="ECO:0007669"/>
    <property type="project" value="InterPro"/>
</dbReference>
<dbReference type="EMBL" id="MFEK01000006">
    <property type="protein sequence ID" value="OGE79279.1"/>
    <property type="molecule type" value="Genomic_DNA"/>
</dbReference>
<dbReference type="STRING" id="1817824.A2751_04790"/>
<evidence type="ECO:0000313" key="9">
    <source>
        <dbReference type="Proteomes" id="UP000176864"/>
    </source>
</evidence>
<proteinExistence type="predicted"/>
<evidence type="ECO:0000256" key="4">
    <source>
        <dbReference type="ARBA" id="ARBA00022989"/>
    </source>
</evidence>
<dbReference type="PROSITE" id="PS00409">
    <property type="entry name" value="PROKAR_NTER_METHYL"/>
    <property type="match status" value="1"/>
</dbReference>
<feature type="transmembrane region" description="Helical" evidence="6">
    <location>
        <begin position="12"/>
        <end position="34"/>
    </location>
</feature>
<dbReference type="Pfam" id="PF08334">
    <property type="entry name" value="T2SSG"/>
    <property type="match status" value="1"/>
</dbReference>
<keyword evidence="3 6" id="KW-0812">Transmembrane</keyword>
<evidence type="ECO:0000256" key="5">
    <source>
        <dbReference type="ARBA" id="ARBA00023136"/>
    </source>
</evidence>